<organism evidence="1 2">
    <name type="scientific">Smallanthus sonchifolius</name>
    <dbReference type="NCBI Taxonomy" id="185202"/>
    <lineage>
        <taxon>Eukaryota</taxon>
        <taxon>Viridiplantae</taxon>
        <taxon>Streptophyta</taxon>
        <taxon>Embryophyta</taxon>
        <taxon>Tracheophyta</taxon>
        <taxon>Spermatophyta</taxon>
        <taxon>Magnoliopsida</taxon>
        <taxon>eudicotyledons</taxon>
        <taxon>Gunneridae</taxon>
        <taxon>Pentapetalae</taxon>
        <taxon>asterids</taxon>
        <taxon>campanulids</taxon>
        <taxon>Asterales</taxon>
        <taxon>Asteraceae</taxon>
        <taxon>Asteroideae</taxon>
        <taxon>Heliantheae alliance</taxon>
        <taxon>Millerieae</taxon>
        <taxon>Smallanthus</taxon>
    </lineage>
</organism>
<protein>
    <submittedName>
        <fullName evidence="1">Uncharacterized protein</fullName>
    </submittedName>
</protein>
<reference evidence="2" key="1">
    <citation type="journal article" date="2022" name="Mol. Ecol. Resour.">
        <title>The genomes of chicory, endive, great burdock and yacon provide insights into Asteraceae palaeo-polyploidization history and plant inulin production.</title>
        <authorList>
            <person name="Fan W."/>
            <person name="Wang S."/>
            <person name="Wang H."/>
            <person name="Wang A."/>
            <person name="Jiang F."/>
            <person name="Liu H."/>
            <person name="Zhao H."/>
            <person name="Xu D."/>
            <person name="Zhang Y."/>
        </authorList>
    </citation>
    <scope>NUCLEOTIDE SEQUENCE [LARGE SCALE GENOMIC DNA]</scope>
    <source>
        <strain evidence="2">cv. Yunnan</strain>
    </source>
</reference>
<reference evidence="1 2" key="2">
    <citation type="journal article" date="2022" name="Mol. Ecol. Resour.">
        <title>The genomes of chicory, endive, great burdock and yacon provide insights into Asteraceae paleo-polyploidization history and plant inulin production.</title>
        <authorList>
            <person name="Fan W."/>
            <person name="Wang S."/>
            <person name="Wang H."/>
            <person name="Wang A."/>
            <person name="Jiang F."/>
            <person name="Liu H."/>
            <person name="Zhao H."/>
            <person name="Xu D."/>
            <person name="Zhang Y."/>
        </authorList>
    </citation>
    <scope>NUCLEOTIDE SEQUENCE [LARGE SCALE GENOMIC DNA]</scope>
    <source>
        <strain evidence="2">cv. Yunnan</strain>
        <tissue evidence="1">Leaves</tissue>
    </source>
</reference>
<evidence type="ECO:0000313" key="2">
    <source>
        <dbReference type="Proteomes" id="UP001056120"/>
    </source>
</evidence>
<sequence>MAGKDRSSNLDDELKDTVSLCDLPVYGYDTNYSTTASDDSMKDDESFEFFSQEWLKNNKDFDFFPNKDTIFGGKLILPKKPMSRNTQEFKKRDQGSSEDDQDSGSCREFAKLMSMNKGRIQGGKHETKRVFPTSASMKSRWYYYGFGLAGIPAEMDMSAIKSRQNRHRKSHSTGGGKVEDGGFRQRKGLGRLIRDLSCDGQTQANSMVKASLVHIPRV</sequence>
<gene>
    <name evidence="1" type="ORF">L1987_62208</name>
</gene>
<evidence type="ECO:0000313" key="1">
    <source>
        <dbReference type="EMBL" id="KAI3731025.1"/>
    </source>
</evidence>
<dbReference type="EMBL" id="CM042038">
    <property type="protein sequence ID" value="KAI3731025.1"/>
    <property type="molecule type" value="Genomic_DNA"/>
</dbReference>
<name>A0ACB9C9X3_9ASTR</name>
<accession>A0ACB9C9X3</accession>
<proteinExistence type="predicted"/>
<dbReference type="Proteomes" id="UP001056120">
    <property type="component" value="Linkage Group LG21"/>
</dbReference>
<keyword evidence="2" id="KW-1185">Reference proteome</keyword>
<comment type="caution">
    <text evidence="1">The sequence shown here is derived from an EMBL/GenBank/DDBJ whole genome shotgun (WGS) entry which is preliminary data.</text>
</comment>